<dbReference type="RefSeq" id="YP_009773671.1">
    <property type="nucleotide sequence ID" value="NC_047430.1"/>
</dbReference>
<dbReference type="InterPro" id="IPR004860">
    <property type="entry name" value="LAGLIDADG_dom"/>
</dbReference>
<reference evidence="2" key="1">
    <citation type="submission" date="2019-11" db="EMBL/GenBank/DDBJ databases">
        <title>The Chloroplast Genome of the Green Alga Uronema confervicolum.</title>
        <authorList>
            <person name="Liu B."/>
        </authorList>
    </citation>
    <scope>NUCLEOTIDE SEQUENCE</scope>
</reference>
<protein>
    <submittedName>
        <fullName evidence="2">Putative site-specific DNA endonuclease</fullName>
    </submittedName>
</protein>
<evidence type="ECO:0000259" key="1">
    <source>
        <dbReference type="Pfam" id="PF00961"/>
    </source>
</evidence>
<name>A0A6H1U5N3_9CHLO</name>
<dbReference type="SUPFAM" id="SSF55608">
    <property type="entry name" value="Homing endonucleases"/>
    <property type="match status" value="2"/>
</dbReference>
<keyword evidence="2" id="KW-0934">Plastid</keyword>
<dbReference type="PANTHER" id="PTHR36181:SF4">
    <property type="entry name" value="LAGLIDADG ENDONUCLEASE"/>
    <property type="match status" value="1"/>
</dbReference>
<geneLocation type="chloroplast" evidence="2"/>
<proteinExistence type="predicted"/>
<feature type="domain" description="Homing endonuclease LAGLIDADG" evidence="1">
    <location>
        <begin position="93"/>
        <end position="198"/>
    </location>
</feature>
<organism evidence="2">
    <name type="scientific">Uronema confervicola</name>
    <dbReference type="NCBI Taxonomy" id="764120"/>
    <lineage>
        <taxon>Eukaryota</taxon>
        <taxon>Viridiplantae</taxon>
        <taxon>Chlorophyta</taxon>
        <taxon>core chlorophytes</taxon>
        <taxon>Chlorophyceae</taxon>
        <taxon>OCC clade</taxon>
        <taxon>Chaetophorales</taxon>
        <taxon>Uronemataceae</taxon>
        <taxon>Uronema</taxon>
    </lineage>
</organism>
<keyword evidence="2" id="KW-0378">Hydrolase</keyword>
<keyword evidence="2" id="KW-0540">Nuclease</keyword>
<evidence type="ECO:0000313" key="2">
    <source>
        <dbReference type="EMBL" id="QIZ74192.1"/>
    </source>
</evidence>
<dbReference type="Pfam" id="PF00961">
    <property type="entry name" value="LAGLIDADG_1"/>
    <property type="match status" value="2"/>
</dbReference>
<feature type="domain" description="Homing endonuclease LAGLIDADG" evidence="1">
    <location>
        <begin position="226"/>
        <end position="337"/>
    </location>
</feature>
<keyword evidence="2" id="KW-0150">Chloroplast</keyword>
<dbReference type="InterPro" id="IPR027434">
    <property type="entry name" value="Homing_endonucl"/>
</dbReference>
<dbReference type="GO" id="GO:0005739">
    <property type="term" value="C:mitochondrion"/>
    <property type="evidence" value="ECO:0007669"/>
    <property type="project" value="UniProtKB-ARBA"/>
</dbReference>
<accession>A0A6H1U5N3</accession>
<dbReference type="Gene3D" id="3.10.28.10">
    <property type="entry name" value="Homing endonucleases"/>
    <property type="match status" value="2"/>
</dbReference>
<gene>
    <name evidence="2" type="primary">orf367</name>
</gene>
<dbReference type="PANTHER" id="PTHR36181">
    <property type="entry name" value="INTRON-ENCODED ENDONUCLEASE AI3-RELATED"/>
    <property type="match status" value="1"/>
</dbReference>
<dbReference type="GeneID" id="54626312"/>
<dbReference type="GO" id="GO:0004519">
    <property type="term" value="F:endonuclease activity"/>
    <property type="evidence" value="ECO:0007669"/>
    <property type="project" value="UniProtKB-KW"/>
</dbReference>
<sequence length="366" mass="43144">MLEQLVLSVSHFGKKFMIEFSIFKQSFAKRKDLIARANQPETNFKLGSSETTREAFIYLCEKNENFRFDDFLAQLPSHVKTEKCSSNFLTWFIGFVEAEGYFASRYDHEKNLEEIPIIQWQVDPEKKRVQFQIAQKDPQVLYKIRTTLGFGRVTSFKKQNGNVYYKYYTSTKANILRLIHLFNGNFILKKRQVQFEKLLANVEQIWELSIPLKPWNAKPSLDNAWLSGFSEGDAGFYTNLGNNFYRGKYADGRSRYGFFLKFYITQDNAESTLLQIRDLFKATNKLYLIHKGSTLKEYQRLEIANAKSRRLVIDYFNRFPLLSKEKRISFIRWERIHGYQQRGELLTEKSAKKLKTLLLSLEESIS</sequence>
<keyword evidence="2" id="KW-0255">Endonuclease</keyword>
<dbReference type="InterPro" id="IPR051289">
    <property type="entry name" value="LAGLIDADG_Endonuclease"/>
</dbReference>
<dbReference type="AlphaFoldDB" id="A0A6H1U5N3"/>
<dbReference type="EMBL" id="MN701586">
    <property type="protein sequence ID" value="QIZ74192.1"/>
    <property type="molecule type" value="Genomic_DNA"/>
</dbReference>